<dbReference type="SUPFAM" id="SSF51011">
    <property type="entry name" value="Glycosyl hydrolase domain"/>
    <property type="match status" value="1"/>
</dbReference>
<evidence type="ECO:0000256" key="15">
    <source>
        <dbReference type="SAM" id="SignalP"/>
    </source>
</evidence>
<dbReference type="InterPro" id="IPR013780">
    <property type="entry name" value="Glyco_hydro_b"/>
</dbReference>
<dbReference type="Pfam" id="PF00128">
    <property type="entry name" value="Alpha-amylase"/>
    <property type="match status" value="1"/>
</dbReference>
<dbReference type="InterPro" id="IPR006048">
    <property type="entry name" value="A-amylase/branching_C"/>
</dbReference>
<proteinExistence type="inferred from homology"/>
<dbReference type="CDD" id="cd11317">
    <property type="entry name" value="AmyAc_bac_euk_AmyA"/>
    <property type="match status" value="1"/>
</dbReference>
<dbReference type="PANTHER" id="PTHR43447">
    <property type="entry name" value="ALPHA-AMYLASE"/>
    <property type="match status" value="1"/>
</dbReference>
<evidence type="ECO:0000256" key="9">
    <source>
        <dbReference type="ARBA" id="ARBA00022837"/>
    </source>
</evidence>
<dbReference type="PRINTS" id="PR00110">
    <property type="entry name" value="ALPHAAMYLASE"/>
</dbReference>
<dbReference type="Gene3D" id="2.60.40.1180">
    <property type="entry name" value="Golgi alpha-mannosidase II"/>
    <property type="match status" value="1"/>
</dbReference>
<dbReference type="Proteomes" id="UP000582659">
    <property type="component" value="Unassembled WGS sequence"/>
</dbReference>
<comment type="cofactor">
    <cofactor evidence="3">
        <name>chloride</name>
        <dbReference type="ChEBI" id="CHEBI:17996"/>
    </cofactor>
</comment>
<dbReference type="OrthoDB" id="550577at2759"/>
<dbReference type="SMR" id="A0A7I8WIU5"/>
<dbReference type="SUPFAM" id="SSF51445">
    <property type="entry name" value="(Trans)glycosidases"/>
    <property type="match status" value="1"/>
</dbReference>
<evidence type="ECO:0000256" key="5">
    <source>
        <dbReference type="ARBA" id="ARBA00011245"/>
    </source>
</evidence>
<protein>
    <recommendedName>
        <fullName evidence="6 14">Alpha-amylase</fullName>
        <ecNumber evidence="6 14">3.2.1.1</ecNumber>
    </recommendedName>
</protein>
<feature type="domain" description="Glycosyl hydrolase family 13 catalytic" evidence="17">
    <location>
        <begin position="54"/>
        <end position="441"/>
    </location>
</feature>
<accession>A0A7I8WIU5</accession>
<dbReference type="EMBL" id="CAJFCV020000003">
    <property type="protein sequence ID" value="CAG9108763.1"/>
    <property type="molecule type" value="Genomic_DNA"/>
</dbReference>
<evidence type="ECO:0000256" key="2">
    <source>
        <dbReference type="ARBA" id="ARBA00001913"/>
    </source>
</evidence>
<keyword evidence="7" id="KW-0479">Metal-binding</keyword>
<evidence type="ECO:0000313" key="18">
    <source>
        <dbReference type="EMBL" id="CAD5221708.1"/>
    </source>
</evidence>
<keyword evidence="8 14" id="KW-0378">Hydrolase</keyword>
<dbReference type="Proteomes" id="UP000659654">
    <property type="component" value="Unassembled WGS sequence"/>
</dbReference>
<evidence type="ECO:0000256" key="10">
    <source>
        <dbReference type="ARBA" id="ARBA00023214"/>
    </source>
</evidence>
<comment type="cofactor">
    <cofactor evidence="2">
        <name>Ca(2+)</name>
        <dbReference type="ChEBI" id="CHEBI:29108"/>
    </cofactor>
</comment>
<comment type="caution">
    <text evidence="18">The sequence shown here is derived from an EMBL/GenBank/DDBJ whole genome shotgun (WGS) entry which is preliminary data.</text>
</comment>
<name>A0A7I8WIU5_BURXY</name>
<evidence type="ECO:0000256" key="1">
    <source>
        <dbReference type="ARBA" id="ARBA00000548"/>
    </source>
</evidence>
<dbReference type="GO" id="GO:0004556">
    <property type="term" value="F:alpha-amylase activity"/>
    <property type="evidence" value="ECO:0007669"/>
    <property type="project" value="UniProtKB-UniRule"/>
</dbReference>
<feature type="domain" description="Alpha-amylase C-terminal" evidence="16">
    <location>
        <begin position="450"/>
        <end position="535"/>
    </location>
</feature>
<gene>
    <name evidence="18" type="ORF">BXYJ_LOCUS6813</name>
</gene>
<keyword evidence="12 14" id="KW-0326">Glycosidase</keyword>
<keyword evidence="9" id="KW-0106">Calcium</keyword>
<dbReference type="InterPro" id="IPR017853">
    <property type="entry name" value="GH"/>
</dbReference>
<dbReference type="EMBL" id="CAJFDI010000003">
    <property type="protein sequence ID" value="CAD5221708.1"/>
    <property type="molecule type" value="Genomic_DNA"/>
</dbReference>
<evidence type="ECO:0000256" key="13">
    <source>
        <dbReference type="RuleBase" id="RU003615"/>
    </source>
</evidence>
<comment type="catalytic activity">
    <reaction evidence="1 14">
        <text>Endohydrolysis of (1-&gt;4)-alpha-D-glucosidic linkages in polysaccharides containing three or more (1-&gt;4)-alpha-linked D-glucose units.</text>
        <dbReference type="EC" id="3.2.1.1"/>
    </reaction>
</comment>
<dbReference type="InterPro" id="IPR031319">
    <property type="entry name" value="A-amylase_C"/>
</dbReference>
<dbReference type="Pfam" id="PF02806">
    <property type="entry name" value="Alpha-amylase_C"/>
    <property type="match status" value="1"/>
</dbReference>
<evidence type="ECO:0000256" key="11">
    <source>
        <dbReference type="ARBA" id="ARBA00023277"/>
    </source>
</evidence>
<dbReference type="InterPro" id="IPR006047">
    <property type="entry name" value="GH13_cat_dom"/>
</dbReference>
<dbReference type="GO" id="GO:0046872">
    <property type="term" value="F:metal ion binding"/>
    <property type="evidence" value="ECO:0007669"/>
    <property type="project" value="UniProtKB-KW"/>
</dbReference>
<dbReference type="AlphaFoldDB" id="A0A7I8WIU5"/>
<evidence type="ECO:0000256" key="12">
    <source>
        <dbReference type="ARBA" id="ARBA00023295"/>
    </source>
</evidence>
<keyword evidence="10" id="KW-0868">Chloride</keyword>
<dbReference type="EC" id="3.2.1.1" evidence="6 14"/>
<feature type="chain" id="PRO_5035384741" description="Alpha-amylase" evidence="15">
    <location>
        <begin position="42"/>
        <end position="536"/>
    </location>
</feature>
<dbReference type="SMART" id="SM00642">
    <property type="entry name" value="Aamy"/>
    <property type="match status" value="1"/>
</dbReference>
<comment type="subunit">
    <text evidence="5">Monomer.</text>
</comment>
<dbReference type="GO" id="GO:0005975">
    <property type="term" value="P:carbohydrate metabolic process"/>
    <property type="evidence" value="ECO:0007669"/>
    <property type="project" value="InterPro"/>
</dbReference>
<feature type="signal peptide" evidence="15">
    <location>
        <begin position="1"/>
        <end position="41"/>
    </location>
</feature>
<evidence type="ECO:0000259" key="17">
    <source>
        <dbReference type="SMART" id="SM00642"/>
    </source>
</evidence>
<evidence type="ECO:0000313" key="19">
    <source>
        <dbReference type="Proteomes" id="UP000659654"/>
    </source>
</evidence>
<dbReference type="InterPro" id="IPR006046">
    <property type="entry name" value="Alpha_amylase"/>
</dbReference>
<evidence type="ECO:0000256" key="8">
    <source>
        <dbReference type="ARBA" id="ARBA00022801"/>
    </source>
</evidence>
<evidence type="ECO:0000256" key="6">
    <source>
        <dbReference type="ARBA" id="ARBA00012595"/>
    </source>
</evidence>
<sequence>MTLTRSVATRVVADPKRRSANKWGMKGIVLFLFLLAPSSDADPYDDTHNIGSRDLMVHLFEWKWNDIAQECENFLSKNGYGAVQISPPNEHIMINENNDVPWFVRYQPVSYQLNSRSGNETELQDMIRRCNAVGVRIIVDVVLNHMVGVNQKAGQDKRWSSGASHFDAAQGVEYFPGVPFNKSDFNDPLCNHDIEGPDYQHNAAHVKECRLVGLLDLNQGKPEVREKMIKYLNNLIEFGVAGFRFDASKHMWPDHLKLILDGMNNLRSDIFGENQRPFVVHEVIDRGGEAVKVDQYLEIGRYTNFNFGAAVASAIRKEFDVAELRNMGDGFRYGNKESFNVLNFIDNHDNQRDEYPYVVTYKNQGQYVQAVAYMLAWNYGYPRIMSSFNFSNSIQGPPNNGPEVRFSIKSPQFEADDTCKTSSGWVCEHRWPQIRRMAKFREEVGSATISEIRTGPHMLAFARSGRGFFALNNNPGEFIEQNVMTTLPPGLYCDLSSGLKAQGVCTGKFINVTSNGSADIYIPGHNFLAISLSNRL</sequence>
<evidence type="ECO:0000256" key="4">
    <source>
        <dbReference type="ARBA" id="ARBA00008061"/>
    </source>
</evidence>
<reference evidence="18" key="1">
    <citation type="submission" date="2020-09" db="EMBL/GenBank/DDBJ databases">
        <authorList>
            <person name="Kikuchi T."/>
        </authorList>
    </citation>
    <scope>NUCLEOTIDE SEQUENCE</scope>
    <source>
        <strain evidence="18">Ka4C1</strain>
    </source>
</reference>
<evidence type="ECO:0000256" key="14">
    <source>
        <dbReference type="RuleBase" id="RU361134"/>
    </source>
</evidence>
<evidence type="ECO:0000259" key="16">
    <source>
        <dbReference type="SMART" id="SM00632"/>
    </source>
</evidence>
<comment type="similarity">
    <text evidence="4 13">Belongs to the glycosyl hydrolase 13 family.</text>
</comment>
<evidence type="ECO:0000256" key="3">
    <source>
        <dbReference type="ARBA" id="ARBA00001923"/>
    </source>
</evidence>
<dbReference type="SMART" id="SM00632">
    <property type="entry name" value="Aamy_C"/>
    <property type="match status" value="1"/>
</dbReference>
<keyword evidence="19" id="KW-1185">Reference proteome</keyword>
<organism evidence="18 19">
    <name type="scientific">Bursaphelenchus xylophilus</name>
    <name type="common">Pinewood nematode worm</name>
    <name type="synonym">Aphelenchoides xylophilus</name>
    <dbReference type="NCBI Taxonomy" id="6326"/>
    <lineage>
        <taxon>Eukaryota</taxon>
        <taxon>Metazoa</taxon>
        <taxon>Ecdysozoa</taxon>
        <taxon>Nematoda</taxon>
        <taxon>Chromadorea</taxon>
        <taxon>Rhabditida</taxon>
        <taxon>Tylenchina</taxon>
        <taxon>Tylenchomorpha</taxon>
        <taxon>Aphelenchoidea</taxon>
        <taxon>Aphelenchoididae</taxon>
        <taxon>Bursaphelenchus</taxon>
    </lineage>
</organism>
<dbReference type="Gene3D" id="3.20.20.80">
    <property type="entry name" value="Glycosidases"/>
    <property type="match status" value="1"/>
</dbReference>
<keyword evidence="15" id="KW-0732">Signal</keyword>
<evidence type="ECO:0000256" key="7">
    <source>
        <dbReference type="ARBA" id="ARBA00022723"/>
    </source>
</evidence>
<keyword evidence="11 14" id="KW-0119">Carbohydrate metabolism</keyword>